<dbReference type="EMBL" id="DQAY01000106">
    <property type="protein sequence ID" value="HCO24700.1"/>
    <property type="molecule type" value="Genomic_DNA"/>
</dbReference>
<proteinExistence type="inferred from homology"/>
<evidence type="ECO:0000256" key="1">
    <source>
        <dbReference type="ARBA" id="ARBA00007637"/>
    </source>
</evidence>
<feature type="domain" description="NAD-dependent epimerase/dehydratase" evidence="2">
    <location>
        <begin position="5"/>
        <end position="245"/>
    </location>
</feature>
<comment type="caution">
    <text evidence="3">The sequence shown here is derived from an EMBL/GenBank/DDBJ whole genome shotgun (WGS) entry which is preliminary data.</text>
</comment>
<comment type="similarity">
    <text evidence="1">Belongs to the NAD(P)-dependent epimerase/dehydratase family.</text>
</comment>
<evidence type="ECO:0000313" key="3">
    <source>
        <dbReference type="EMBL" id="HCO24700.1"/>
    </source>
</evidence>
<organism evidence="3 4">
    <name type="scientific">Gimesia maris</name>
    <dbReference type="NCBI Taxonomy" id="122"/>
    <lineage>
        <taxon>Bacteria</taxon>
        <taxon>Pseudomonadati</taxon>
        <taxon>Planctomycetota</taxon>
        <taxon>Planctomycetia</taxon>
        <taxon>Planctomycetales</taxon>
        <taxon>Planctomycetaceae</taxon>
        <taxon>Gimesia</taxon>
    </lineage>
</organism>
<name>A0A3D3RAR9_9PLAN</name>
<dbReference type="RefSeq" id="WP_154934483.1">
    <property type="nucleotide sequence ID" value="NZ_CAXBMG010000010.1"/>
</dbReference>
<evidence type="ECO:0000259" key="2">
    <source>
        <dbReference type="Pfam" id="PF01370"/>
    </source>
</evidence>
<dbReference type="GO" id="GO:0033320">
    <property type="term" value="P:UDP-D-xylose biosynthetic process"/>
    <property type="evidence" value="ECO:0007669"/>
    <property type="project" value="UniProtKB-UniPathway"/>
</dbReference>
<gene>
    <name evidence="3" type="ORF">DIT97_17330</name>
</gene>
<reference evidence="3 4" key="1">
    <citation type="journal article" date="2018" name="Nat. Biotechnol.">
        <title>A standardized bacterial taxonomy based on genome phylogeny substantially revises the tree of life.</title>
        <authorList>
            <person name="Parks D.H."/>
            <person name="Chuvochina M."/>
            <person name="Waite D.W."/>
            <person name="Rinke C."/>
            <person name="Skarshewski A."/>
            <person name="Chaumeil P.A."/>
            <person name="Hugenholtz P."/>
        </authorList>
    </citation>
    <scope>NUCLEOTIDE SEQUENCE [LARGE SCALE GENOMIC DNA]</scope>
    <source>
        <strain evidence="3">UBA9375</strain>
    </source>
</reference>
<dbReference type="PANTHER" id="PTHR43000">
    <property type="entry name" value="DTDP-D-GLUCOSE 4,6-DEHYDRATASE-RELATED"/>
    <property type="match status" value="1"/>
</dbReference>
<dbReference type="Gene3D" id="3.40.50.720">
    <property type="entry name" value="NAD(P)-binding Rossmann-like Domain"/>
    <property type="match status" value="1"/>
</dbReference>
<dbReference type="SUPFAM" id="SSF51735">
    <property type="entry name" value="NAD(P)-binding Rossmann-fold domains"/>
    <property type="match status" value="1"/>
</dbReference>
<protein>
    <submittedName>
        <fullName evidence="3">Nucleoside-diphosphate sugar epimerase</fullName>
    </submittedName>
</protein>
<dbReference type="Proteomes" id="UP000263642">
    <property type="component" value="Unassembled WGS sequence"/>
</dbReference>
<accession>A0A3D3RAR9</accession>
<dbReference type="InterPro" id="IPR001509">
    <property type="entry name" value="Epimerase_deHydtase"/>
</dbReference>
<evidence type="ECO:0000313" key="4">
    <source>
        <dbReference type="Proteomes" id="UP000263642"/>
    </source>
</evidence>
<sequence>MSHCLVTGGAGFIGSHLCEQLIQQGQEVTAVDDLSTGFLQNLDGIIDHPNFTFRTGSITDPVLMAEMVQGVDTIYHLAAAVGVKLVADNPVRTIETNIYPTEVLLRHAVQGGHKFFLASTSEVYGKNPKERWTEEDDLHFGPTTRPRWAYGASKAIDEFLALAYSQKYGLDVRIGRFFNVVGPRQVGQYGMVIPRFIDQALDGGPVVVFDDGSQVRCFGHVNEIVDCVIDLTNLDAAKGQVYNIGSDEPVSIRGLAEAIIAKVNPDVKIEYLPYNKAYNEDFEDVQRRVPDLGRLEQTLGQKPQVKLDAILDDIIASKKRIRGLV</sequence>
<dbReference type="UniPathway" id="UPA00796">
    <property type="reaction ID" value="UER00771"/>
</dbReference>
<dbReference type="Pfam" id="PF01370">
    <property type="entry name" value="Epimerase"/>
    <property type="match status" value="1"/>
</dbReference>
<dbReference type="AlphaFoldDB" id="A0A3D3RAR9"/>
<dbReference type="InterPro" id="IPR036291">
    <property type="entry name" value="NAD(P)-bd_dom_sf"/>
</dbReference>